<sequence>MGRYAQPLPPDHFRKFPFRAVTTPRGEAAVEADLQRFGKEVAIYKEWQRYRFLPMFRKLEEHITTIDPIWARHVLVDSQDWETFEDIARREFKLPGVLRTHLKECNLRLVVLLGKYWANYYRGLEKRQPRDVGSSPYATPDDWLAWTVENWFSAAYLDEDQLHNAFLKKGGAHGERYWRIFTTGLARSVSAGGEKLPTQYFRDMTCWEARFTVLTRCFDLEIDDYSHILDPITLGGALAHRNMDVFYVADNGENAKYMVDSVFVMIDYVLGNLKMADSCAEQAICIFIERHPM</sequence>
<evidence type="ECO:0000313" key="1">
    <source>
        <dbReference type="EMBL" id="TRM61625.1"/>
    </source>
</evidence>
<accession>A0A550CA02</accession>
<dbReference type="AlphaFoldDB" id="A0A550CA02"/>
<dbReference type="EMBL" id="VDMD01000016">
    <property type="protein sequence ID" value="TRM61625.1"/>
    <property type="molecule type" value="Genomic_DNA"/>
</dbReference>
<dbReference type="Proteomes" id="UP000320762">
    <property type="component" value="Unassembled WGS sequence"/>
</dbReference>
<name>A0A550CA02_9AGAR</name>
<proteinExistence type="predicted"/>
<dbReference type="OrthoDB" id="2876817at2759"/>
<keyword evidence="2" id="KW-1185">Reference proteome</keyword>
<organism evidence="1 2">
    <name type="scientific">Schizophyllum amplum</name>
    <dbReference type="NCBI Taxonomy" id="97359"/>
    <lineage>
        <taxon>Eukaryota</taxon>
        <taxon>Fungi</taxon>
        <taxon>Dikarya</taxon>
        <taxon>Basidiomycota</taxon>
        <taxon>Agaricomycotina</taxon>
        <taxon>Agaricomycetes</taxon>
        <taxon>Agaricomycetidae</taxon>
        <taxon>Agaricales</taxon>
        <taxon>Schizophyllaceae</taxon>
        <taxon>Schizophyllum</taxon>
    </lineage>
</organism>
<protein>
    <submittedName>
        <fullName evidence="1">Uncharacterized protein</fullName>
    </submittedName>
</protein>
<gene>
    <name evidence="1" type="ORF">BD626DRAFT_459857</name>
</gene>
<comment type="caution">
    <text evidence="1">The sequence shown here is derived from an EMBL/GenBank/DDBJ whole genome shotgun (WGS) entry which is preliminary data.</text>
</comment>
<evidence type="ECO:0000313" key="2">
    <source>
        <dbReference type="Proteomes" id="UP000320762"/>
    </source>
</evidence>
<reference evidence="1 2" key="1">
    <citation type="journal article" date="2019" name="New Phytol.">
        <title>Comparative genomics reveals unique wood-decay strategies and fruiting body development in the Schizophyllaceae.</title>
        <authorList>
            <person name="Almasi E."/>
            <person name="Sahu N."/>
            <person name="Krizsan K."/>
            <person name="Balint B."/>
            <person name="Kovacs G.M."/>
            <person name="Kiss B."/>
            <person name="Cseklye J."/>
            <person name="Drula E."/>
            <person name="Henrissat B."/>
            <person name="Nagy I."/>
            <person name="Chovatia M."/>
            <person name="Adam C."/>
            <person name="LaButti K."/>
            <person name="Lipzen A."/>
            <person name="Riley R."/>
            <person name="Grigoriev I.V."/>
            <person name="Nagy L.G."/>
        </authorList>
    </citation>
    <scope>NUCLEOTIDE SEQUENCE [LARGE SCALE GENOMIC DNA]</scope>
    <source>
        <strain evidence="1 2">NL-1724</strain>
    </source>
</reference>